<dbReference type="SUPFAM" id="SSF54523">
    <property type="entry name" value="Pili subunits"/>
    <property type="match status" value="1"/>
</dbReference>
<dbReference type="AlphaFoldDB" id="G0VQM5"/>
<dbReference type="HOGENOM" id="CLU_426952_0_0_9"/>
<dbReference type="PANTHER" id="PTHR43308">
    <property type="entry name" value="OUTER MEMBRANE PROTEIN ALPHA-RELATED"/>
    <property type="match status" value="1"/>
</dbReference>
<accession>G0VQM5</accession>
<dbReference type="Pfam" id="PF03895">
    <property type="entry name" value="YadA_anchor"/>
    <property type="match status" value="1"/>
</dbReference>
<dbReference type="InterPro" id="IPR008635">
    <property type="entry name" value="Coiled_stalk_dom"/>
</dbReference>
<evidence type="ECO:0000256" key="4">
    <source>
        <dbReference type="ARBA" id="ARBA00022448"/>
    </source>
</evidence>
<keyword evidence="10" id="KW-0998">Cell outer membrane</keyword>
<dbReference type="SUPFAM" id="SSF101967">
    <property type="entry name" value="Adhesin YadA, collagen-binding domain"/>
    <property type="match status" value="2"/>
</dbReference>
<name>G0VQM5_MEGEL</name>
<dbReference type="InterPro" id="IPR005594">
    <property type="entry name" value="YadA_C"/>
</dbReference>
<dbReference type="Gene3D" id="3.30.1300.30">
    <property type="entry name" value="GSPII I/J protein-like"/>
    <property type="match status" value="1"/>
</dbReference>
<dbReference type="Gene3D" id="2.20.70.140">
    <property type="match status" value="2"/>
</dbReference>
<keyword evidence="6" id="KW-0812">Transmembrane</keyword>
<keyword evidence="14" id="KW-1185">Reference proteome</keyword>
<dbReference type="InterPro" id="IPR011049">
    <property type="entry name" value="Serralysin-like_metalloprot_C"/>
</dbReference>
<dbReference type="Pfam" id="PF00395">
    <property type="entry name" value="SLH"/>
    <property type="match status" value="1"/>
</dbReference>
<dbReference type="PANTHER" id="PTHR43308:SF1">
    <property type="entry name" value="OUTER MEMBRANE PROTEIN ALPHA"/>
    <property type="match status" value="1"/>
</dbReference>
<dbReference type="InterPro" id="IPR051465">
    <property type="entry name" value="Cell_Envelope_Struct_Comp"/>
</dbReference>
<feature type="domain" description="SLH" evidence="12">
    <location>
        <begin position="658"/>
        <end position="721"/>
    </location>
</feature>
<reference evidence="13 14" key="1">
    <citation type="journal article" date="2011" name="J. Bacteriol.">
        <title>Genome Sequence of the Ruminal Bacterium Megasphaera elsdenii.</title>
        <authorList>
            <person name="Marx H."/>
            <person name="Graf A.B."/>
            <person name="Tatto N."/>
            <person name="Thallinger G.G."/>
            <person name="Mattanovich D."/>
            <person name="Sauer M."/>
        </authorList>
    </citation>
    <scope>NUCLEOTIDE SEQUENCE [LARGE SCALE GENOMIC DNA]</scope>
    <source>
        <strain evidence="13 14">DSM 20460</strain>
    </source>
</reference>
<keyword evidence="8" id="KW-0653">Protein transport</keyword>
<dbReference type="Gene3D" id="6.10.250.2120">
    <property type="match status" value="1"/>
</dbReference>
<dbReference type="GO" id="GO:0015031">
    <property type="term" value="P:protein transport"/>
    <property type="evidence" value="ECO:0007669"/>
    <property type="project" value="UniProtKB-KW"/>
</dbReference>
<dbReference type="Pfam" id="PF05662">
    <property type="entry name" value="YadA_stalk"/>
    <property type="match status" value="2"/>
</dbReference>
<dbReference type="EMBL" id="HE576794">
    <property type="protein sequence ID" value="CCC73725.1"/>
    <property type="molecule type" value="Genomic_DNA"/>
</dbReference>
<dbReference type="InterPro" id="IPR045584">
    <property type="entry name" value="Pilin-like"/>
</dbReference>
<evidence type="ECO:0000256" key="10">
    <source>
        <dbReference type="ARBA" id="ARBA00023237"/>
    </source>
</evidence>
<evidence type="ECO:0000256" key="7">
    <source>
        <dbReference type="ARBA" id="ARBA00022729"/>
    </source>
</evidence>
<dbReference type="STRING" id="1064535.MELS_1504"/>
<sequence length="761" mass="79544">MGNTTINDGGMAITKKEGDKTTTVSLTDRGLDNGGNRITNVVAGTNDTDAVNVSQLNDVKTLAGQHATVEAGSKNITVTEGMNSTGGKKYTVDLAKDVTFGDTAKGDKTVAISGTDGTITAGTGDNKVTVDGSKGQIVAGGNNGVKIGNIKNGDSSLTIYDKDGKATDKKADGGKFVTNLDNKTWKNDGSYVSGRAATEDQLHQVESNVNKQIADVNTKIDKVDKHHTEVTVNGGTVAPTTENTYSEGNLQIAQKTGDDGQKVYDLKLSDNLNIGGAGKDGKDGQNGHMGINGADGKSGIGIDGKDGISIKGKDGKDGVTIKGIDGKNGTEGHIGLTGSAGKDGQNASADIHVKNGQVGVDGTDGHGGKDGMDRVVYEDHNHVTHEVATMDDGMKYSGDSGNAAVKLNKNVQIYGGATEYADGNNIGVVASQDGDNAKLQVKLAKDLKGISSIEAKTITTGNTTMDNGGLTIKTGDSSHQDITIQQGAVNMGGNKIEGVAPGKVSQDSTDAVNGSQLWQRDQAINGLSGSVNKLGNRINRVGAGAAALAALHPLDFDPDDKWDFAAGYGNYRGANAAAVGAYYRPNEDTMFSVGGSFGGGENMVNAGVSIKLGQGNHVSTSRVAMAKEMKAMRQHMAEQDALIAKLQSMHGMAVDPAKSVLFPDVAENHWAYQYVTTLAKKGILEGYPDGEFKGDRMMTRYEFAAIVYRIVESGVGSTDPELSKLVKEFSPELQYIRIDTIQKDRDGKPTIERVRVISDAK</sequence>
<evidence type="ECO:0000256" key="2">
    <source>
        <dbReference type="ARBA" id="ARBA00004442"/>
    </source>
</evidence>
<gene>
    <name evidence="13" type="ORF">MELS_1504</name>
</gene>
<evidence type="ECO:0000256" key="9">
    <source>
        <dbReference type="ARBA" id="ARBA00023136"/>
    </source>
</evidence>
<keyword evidence="5" id="KW-1134">Transmembrane beta strand</keyword>
<dbReference type="GO" id="GO:0009986">
    <property type="term" value="C:cell surface"/>
    <property type="evidence" value="ECO:0007669"/>
    <property type="project" value="UniProtKB-SubCell"/>
</dbReference>
<dbReference type="Proteomes" id="UP000010111">
    <property type="component" value="Chromosome"/>
</dbReference>
<comment type="subcellular location">
    <subcellularLocation>
        <location evidence="2">Cell outer membrane</location>
    </subcellularLocation>
    <subcellularLocation>
        <location evidence="1">Cell surface</location>
    </subcellularLocation>
</comment>
<evidence type="ECO:0000256" key="1">
    <source>
        <dbReference type="ARBA" id="ARBA00004241"/>
    </source>
</evidence>
<dbReference type="eggNOG" id="COG5295">
    <property type="taxonomic scope" value="Bacteria"/>
</dbReference>
<dbReference type="RefSeq" id="WP_014016455.1">
    <property type="nucleotide sequence ID" value="NC_015873.1"/>
</dbReference>
<dbReference type="KEGG" id="med:MELS_1504"/>
<keyword evidence="9" id="KW-0472">Membrane</keyword>
<feature type="region of interest" description="Disordered" evidence="11">
    <location>
        <begin position="276"/>
        <end position="298"/>
    </location>
</feature>
<dbReference type="PROSITE" id="PS51272">
    <property type="entry name" value="SLH"/>
    <property type="match status" value="1"/>
</dbReference>
<evidence type="ECO:0000256" key="6">
    <source>
        <dbReference type="ARBA" id="ARBA00022692"/>
    </source>
</evidence>
<protein>
    <submittedName>
        <fullName evidence="13">S-layer domain protein</fullName>
    </submittedName>
</protein>
<proteinExistence type="inferred from homology"/>
<evidence type="ECO:0000313" key="13">
    <source>
        <dbReference type="EMBL" id="CCC73725.1"/>
    </source>
</evidence>
<comment type="similarity">
    <text evidence="3">Belongs to the autotransporter-2 (AT-2) (TC 1.B.40) family.</text>
</comment>
<evidence type="ECO:0000313" key="14">
    <source>
        <dbReference type="Proteomes" id="UP000010111"/>
    </source>
</evidence>
<keyword evidence="4" id="KW-0813">Transport</keyword>
<evidence type="ECO:0000256" key="11">
    <source>
        <dbReference type="SAM" id="MobiDB-lite"/>
    </source>
</evidence>
<evidence type="ECO:0000256" key="8">
    <source>
        <dbReference type="ARBA" id="ARBA00022927"/>
    </source>
</evidence>
<evidence type="ECO:0000256" key="3">
    <source>
        <dbReference type="ARBA" id="ARBA00005848"/>
    </source>
</evidence>
<evidence type="ECO:0000259" key="12">
    <source>
        <dbReference type="PROSITE" id="PS51272"/>
    </source>
</evidence>
<dbReference type="GO" id="GO:0009279">
    <property type="term" value="C:cell outer membrane"/>
    <property type="evidence" value="ECO:0007669"/>
    <property type="project" value="UniProtKB-SubCell"/>
</dbReference>
<keyword evidence="7" id="KW-0732">Signal</keyword>
<organism evidence="13 14">
    <name type="scientific">Megasphaera elsdenii DSM 20460</name>
    <dbReference type="NCBI Taxonomy" id="1064535"/>
    <lineage>
        <taxon>Bacteria</taxon>
        <taxon>Bacillati</taxon>
        <taxon>Bacillota</taxon>
        <taxon>Negativicutes</taxon>
        <taxon>Veillonellales</taxon>
        <taxon>Veillonellaceae</taxon>
        <taxon>Megasphaera</taxon>
    </lineage>
</organism>
<dbReference type="InterPro" id="IPR001119">
    <property type="entry name" value="SLH_dom"/>
</dbReference>
<evidence type="ECO:0000256" key="5">
    <source>
        <dbReference type="ARBA" id="ARBA00022452"/>
    </source>
</evidence>